<feature type="region of interest" description="Disordered" evidence="13">
    <location>
        <begin position="489"/>
        <end position="528"/>
    </location>
</feature>
<evidence type="ECO:0000256" key="6">
    <source>
        <dbReference type="ARBA" id="ARBA00022670"/>
    </source>
</evidence>
<evidence type="ECO:0000256" key="8">
    <source>
        <dbReference type="ARBA" id="ARBA00022801"/>
    </source>
</evidence>
<evidence type="ECO:0000256" key="11">
    <source>
        <dbReference type="ARBA" id="ARBA00029811"/>
    </source>
</evidence>
<dbReference type="Pfam" id="PF01433">
    <property type="entry name" value="Peptidase_M1"/>
    <property type="match status" value="1"/>
</dbReference>
<keyword evidence="9" id="KW-0862">Zinc</keyword>
<dbReference type="GO" id="GO:0008237">
    <property type="term" value="F:metallopeptidase activity"/>
    <property type="evidence" value="ECO:0007669"/>
    <property type="project" value="UniProtKB-KW"/>
</dbReference>
<comment type="cofactor">
    <cofactor evidence="2">
        <name>Zn(2+)</name>
        <dbReference type="ChEBI" id="CHEBI:29105"/>
    </cofactor>
</comment>
<name>A0A931D9V9_9ACTN</name>
<dbReference type="Pfam" id="PF17900">
    <property type="entry name" value="Peptidase_M1_N"/>
    <property type="match status" value="1"/>
</dbReference>
<comment type="catalytic activity">
    <reaction evidence="1">
        <text>Release of an N-terminal amino acid, Xaa-|-Yaa- from a peptide, amide or arylamide. Xaa is preferably Ala, but may be most amino acids including Pro (slow action). When a terminal hydrophobic residue is followed by a prolyl residue, the two may be released as an intact Xaa-Pro dipeptide.</text>
        <dbReference type="EC" id="3.4.11.2"/>
    </reaction>
</comment>
<feature type="chain" id="PRO_5038505472" description="Aminopeptidase N" evidence="14">
    <location>
        <begin position="20"/>
        <end position="528"/>
    </location>
</feature>
<evidence type="ECO:0000256" key="10">
    <source>
        <dbReference type="ARBA" id="ARBA00023049"/>
    </source>
</evidence>
<evidence type="ECO:0000256" key="9">
    <source>
        <dbReference type="ARBA" id="ARBA00022833"/>
    </source>
</evidence>
<dbReference type="RefSeq" id="WP_307828756.1">
    <property type="nucleotide sequence ID" value="NZ_BAABES010000006.1"/>
</dbReference>
<dbReference type="CDD" id="cd09603">
    <property type="entry name" value="M1_APN_like"/>
    <property type="match status" value="1"/>
</dbReference>
<evidence type="ECO:0000256" key="4">
    <source>
        <dbReference type="ARBA" id="ARBA00012564"/>
    </source>
</evidence>
<evidence type="ECO:0000256" key="5">
    <source>
        <dbReference type="ARBA" id="ARBA00015611"/>
    </source>
</evidence>
<keyword evidence="14" id="KW-0732">Signal</keyword>
<keyword evidence="6" id="KW-0645">Protease</keyword>
<dbReference type="GO" id="GO:0016285">
    <property type="term" value="F:alanyl aminopeptidase activity"/>
    <property type="evidence" value="ECO:0007669"/>
    <property type="project" value="UniProtKB-EC"/>
</dbReference>
<gene>
    <name evidence="17" type="ORF">IW256_001262</name>
</gene>
<dbReference type="InterPro" id="IPR045357">
    <property type="entry name" value="Aminopeptidase_N-like_N"/>
</dbReference>
<dbReference type="PRINTS" id="PR00756">
    <property type="entry name" value="ALADIPTASE"/>
</dbReference>
<dbReference type="Proteomes" id="UP000614047">
    <property type="component" value="Unassembled WGS sequence"/>
</dbReference>
<dbReference type="AlphaFoldDB" id="A0A931D9V9"/>
<feature type="domain" description="Aminopeptidase N-like N-terminal" evidence="16">
    <location>
        <begin position="80"/>
        <end position="253"/>
    </location>
</feature>
<evidence type="ECO:0000256" key="7">
    <source>
        <dbReference type="ARBA" id="ARBA00022723"/>
    </source>
</evidence>
<dbReference type="PANTHER" id="PTHR11533">
    <property type="entry name" value="PROTEASE M1 ZINC METALLOPROTEASE"/>
    <property type="match status" value="1"/>
</dbReference>
<dbReference type="InterPro" id="IPR027268">
    <property type="entry name" value="Peptidase_M4/M1_CTD_sf"/>
</dbReference>
<evidence type="ECO:0000313" key="17">
    <source>
        <dbReference type="EMBL" id="MBG6087149.1"/>
    </source>
</evidence>
<keyword evidence="10" id="KW-0482">Metalloprotease</keyword>
<dbReference type="PANTHER" id="PTHR11533:SF297">
    <property type="entry name" value="AMINOPEPTIDASE N"/>
    <property type="match status" value="1"/>
</dbReference>
<keyword evidence="7" id="KW-0479">Metal-binding</keyword>
<keyword evidence="17" id="KW-0031">Aminopeptidase</keyword>
<keyword evidence="18" id="KW-1185">Reference proteome</keyword>
<protein>
    <recommendedName>
        <fullName evidence="5">Aminopeptidase N</fullName>
        <ecNumber evidence="4">3.4.11.2</ecNumber>
    </recommendedName>
    <alternativeName>
        <fullName evidence="11">Alanine aminopeptidase</fullName>
    </alternativeName>
    <alternativeName>
        <fullName evidence="12">Lysyl aminopeptidase</fullName>
    </alternativeName>
</protein>
<dbReference type="InterPro" id="IPR014782">
    <property type="entry name" value="Peptidase_M1_dom"/>
</dbReference>
<evidence type="ECO:0000256" key="14">
    <source>
        <dbReference type="SAM" id="SignalP"/>
    </source>
</evidence>
<feature type="signal peptide" evidence="14">
    <location>
        <begin position="1"/>
        <end position="19"/>
    </location>
</feature>
<feature type="domain" description="Peptidase M1 membrane alanine aminopeptidase" evidence="15">
    <location>
        <begin position="341"/>
        <end position="482"/>
    </location>
</feature>
<evidence type="ECO:0000256" key="3">
    <source>
        <dbReference type="ARBA" id="ARBA00010136"/>
    </source>
</evidence>
<dbReference type="Gene3D" id="2.60.40.1730">
    <property type="entry name" value="tricorn interacting facor f3 domain"/>
    <property type="match status" value="1"/>
</dbReference>
<dbReference type="GO" id="GO:0006508">
    <property type="term" value="P:proteolysis"/>
    <property type="evidence" value="ECO:0007669"/>
    <property type="project" value="UniProtKB-KW"/>
</dbReference>
<evidence type="ECO:0000256" key="13">
    <source>
        <dbReference type="SAM" id="MobiDB-lite"/>
    </source>
</evidence>
<dbReference type="InterPro" id="IPR001930">
    <property type="entry name" value="Peptidase_M1"/>
</dbReference>
<sequence length="528" mass="56326">MVNKLMAAAAATSATAVTAATILTVPATGAGAAASFGPTPGVAPHPAAGPAPGRTAYGPGSAGVGDPYFPGAGNGGYDVEHYDIRLGYRPRGNRIAGTTVITATATQHLSRFNLDFAGDRVRRVTVEGADAAHRRRGQELIVTPRAGIPEGARFTVAVTYDGSPSPGRDPGLGKTGWIRTPDGAVTLSQPVGSATWFPLNDHPSDKAAHTYTITVPDGLGVVANGEPAGTYRQAGGRTRTFRWQSRHPMAGYLAMVAIGRFRTVDGRTPGGIRAISAVDSSLKREDLARLHRTTGQVTDWGVRMFGAFPFDSTGGVIDDVKVGYALETQNRPVYPGSAETPLIVHELAHQWFGDSVSLRSWKDIWLNEGFASYAEWLWSEQHGGPTAAQMFDRAYKPSAGAKMWRRPTGAPGRDGMFDFFPVYTRGAMTLHALRTAVGDAAFFRIIRTWATSNAHGGVTTEDFVRHSERVSGLPVRALLHEWLYRTGKPERPKSLTSPGRIATEPRLNGGPAAGTFGTEVTTLRGRGR</sequence>
<comment type="caution">
    <text evidence="17">The sequence shown here is derived from an EMBL/GenBank/DDBJ whole genome shotgun (WGS) entry which is preliminary data.</text>
</comment>
<accession>A0A931D9V9</accession>
<dbReference type="SUPFAM" id="SSF63737">
    <property type="entry name" value="Leukotriene A4 hydrolase N-terminal domain"/>
    <property type="match status" value="1"/>
</dbReference>
<evidence type="ECO:0000259" key="15">
    <source>
        <dbReference type="Pfam" id="PF01433"/>
    </source>
</evidence>
<comment type="similarity">
    <text evidence="3">Belongs to the peptidase M1 family.</text>
</comment>
<organism evidence="17 18">
    <name type="scientific">Actinomadura viridis</name>
    <dbReference type="NCBI Taxonomy" id="58110"/>
    <lineage>
        <taxon>Bacteria</taxon>
        <taxon>Bacillati</taxon>
        <taxon>Actinomycetota</taxon>
        <taxon>Actinomycetes</taxon>
        <taxon>Streptosporangiales</taxon>
        <taxon>Thermomonosporaceae</taxon>
        <taxon>Actinomadura</taxon>
    </lineage>
</organism>
<dbReference type="EMBL" id="JADOUA010000001">
    <property type="protein sequence ID" value="MBG6087149.1"/>
    <property type="molecule type" value="Genomic_DNA"/>
</dbReference>
<dbReference type="Gene3D" id="1.10.390.10">
    <property type="entry name" value="Neutral Protease Domain 2"/>
    <property type="match status" value="1"/>
</dbReference>
<evidence type="ECO:0000256" key="2">
    <source>
        <dbReference type="ARBA" id="ARBA00001947"/>
    </source>
</evidence>
<dbReference type="InterPro" id="IPR042097">
    <property type="entry name" value="Aminopeptidase_N-like_N_sf"/>
</dbReference>
<dbReference type="EC" id="3.4.11.2" evidence="4"/>
<evidence type="ECO:0000313" key="18">
    <source>
        <dbReference type="Proteomes" id="UP000614047"/>
    </source>
</evidence>
<evidence type="ECO:0000256" key="1">
    <source>
        <dbReference type="ARBA" id="ARBA00000098"/>
    </source>
</evidence>
<dbReference type="InterPro" id="IPR050344">
    <property type="entry name" value="Peptidase_M1_aminopeptidases"/>
</dbReference>
<proteinExistence type="inferred from homology"/>
<keyword evidence="8" id="KW-0378">Hydrolase</keyword>
<evidence type="ECO:0000259" key="16">
    <source>
        <dbReference type="Pfam" id="PF17900"/>
    </source>
</evidence>
<dbReference type="SUPFAM" id="SSF55486">
    <property type="entry name" value="Metalloproteases ('zincins'), catalytic domain"/>
    <property type="match status" value="1"/>
</dbReference>
<dbReference type="GO" id="GO:0008270">
    <property type="term" value="F:zinc ion binding"/>
    <property type="evidence" value="ECO:0007669"/>
    <property type="project" value="InterPro"/>
</dbReference>
<evidence type="ECO:0000256" key="12">
    <source>
        <dbReference type="ARBA" id="ARBA00031533"/>
    </source>
</evidence>
<reference evidence="17" key="1">
    <citation type="submission" date="2020-11" db="EMBL/GenBank/DDBJ databases">
        <title>Sequencing the genomes of 1000 actinobacteria strains.</title>
        <authorList>
            <person name="Klenk H.-P."/>
        </authorList>
    </citation>
    <scope>NUCLEOTIDE SEQUENCE</scope>
    <source>
        <strain evidence="17">DSM 43175</strain>
    </source>
</reference>